<dbReference type="Pfam" id="PF01762">
    <property type="entry name" value="Galactosyl_T"/>
    <property type="match status" value="1"/>
</dbReference>
<name>A0AA97KD94_EUBMA</name>
<keyword evidence="4 13" id="KW-0328">Glycosyltransferase</keyword>
<dbReference type="EC" id="2.4.1.-" evidence="13"/>
<feature type="transmembrane region" description="Helical" evidence="13">
    <location>
        <begin position="12"/>
        <end position="30"/>
    </location>
</feature>
<evidence type="ECO:0000256" key="4">
    <source>
        <dbReference type="ARBA" id="ARBA00022676"/>
    </source>
</evidence>
<keyword evidence="6 13" id="KW-0812">Transmembrane</keyword>
<sequence>MQITFYRLRTYQCCFILFNVALFHVLLFGADLVEEYFLRALPTTYTDMKILNAREKARKLDVSPLKVNISKAYIISNSEACAHKEIFLLVLTFSNPENASRRDAIRRTWANMTGVKGYTTRILFVLGKPSSEATDLEVIREFQEHQDLIEGAFFDSPENQTLKTTTAVEWIVTFCPGARFILKTDEEMFVNLPNLVDYLLSLRTHLEEIYLGKVVHQEVPNRDPQSPSFVPLQTYPEKYYPDYCSATALVISQDVARMIYVTAHEVPPSVPPGVFVGICTKKAGVTPIHSSRFSGKKHIRYNRCCYKFIFTSAVSRESQLVQEWEEVSDGKTCTLLETYYGLVSCRVMTYLDGFKQLSVDALQNEALHFAD</sequence>
<dbReference type="PANTHER" id="PTHR11214">
    <property type="entry name" value="BETA-1,3-N-ACETYLGLUCOSAMINYLTRANSFERASE"/>
    <property type="match status" value="1"/>
</dbReference>
<dbReference type="KEGG" id="emc:129341990"/>
<keyword evidence="7 13" id="KW-0735">Signal-anchor</keyword>
<evidence type="ECO:0000256" key="10">
    <source>
        <dbReference type="ARBA" id="ARBA00023098"/>
    </source>
</evidence>
<evidence type="ECO:0000313" key="14">
    <source>
        <dbReference type="Proteomes" id="UP001190640"/>
    </source>
</evidence>
<dbReference type="InterPro" id="IPR002659">
    <property type="entry name" value="Glyco_trans_31"/>
</dbReference>
<keyword evidence="10" id="KW-0443">Lipid metabolism</keyword>
<evidence type="ECO:0000256" key="13">
    <source>
        <dbReference type="RuleBase" id="RU363063"/>
    </source>
</evidence>
<dbReference type="AlphaFoldDB" id="A0AA97KD94"/>
<dbReference type="GeneID" id="129341990"/>
<dbReference type="FunFam" id="3.90.550.50:FF:000001">
    <property type="entry name" value="Hexosyltransferase"/>
    <property type="match status" value="1"/>
</dbReference>
<comment type="pathway">
    <text evidence="2">Protein modification; protein glycosylation.</text>
</comment>
<comment type="similarity">
    <text evidence="3 13">Belongs to the glycosyltransferase 31 family.</text>
</comment>
<dbReference type="GO" id="GO:0000139">
    <property type="term" value="C:Golgi membrane"/>
    <property type="evidence" value="ECO:0007669"/>
    <property type="project" value="UniProtKB-SubCell"/>
</dbReference>
<evidence type="ECO:0000256" key="11">
    <source>
        <dbReference type="ARBA" id="ARBA00023136"/>
    </source>
</evidence>
<evidence type="ECO:0000256" key="8">
    <source>
        <dbReference type="ARBA" id="ARBA00022989"/>
    </source>
</evidence>
<protein>
    <recommendedName>
        <fullName evidence="13">Hexosyltransferase</fullName>
        <ecNumber evidence="13">2.4.1.-</ecNumber>
    </recommendedName>
</protein>
<evidence type="ECO:0000313" key="15">
    <source>
        <dbReference type="RefSeq" id="XP_054853349.1"/>
    </source>
</evidence>
<evidence type="ECO:0000256" key="5">
    <source>
        <dbReference type="ARBA" id="ARBA00022679"/>
    </source>
</evidence>
<dbReference type="RefSeq" id="XP_054853349.1">
    <property type="nucleotide sequence ID" value="XM_054997374.1"/>
</dbReference>
<keyword evidence="11 13" id="KW-0472">Membrane</keyword>
<dbReference type="GO" id="GO:0006493">
    <property type="term" value="P:protein O-linked glycosylation"/>
    <property type="evidence" value="ECO:0007669"/>
    <property type="project" value="TreeGrafter"/>
</dbReference>
<dbReference type="Proteomes" id="UP001190640">
    <property type="component" value="Chromosome 14"/>
</dbReference>
<keyword evidence="14" id="KW-1185">Reference proteome</keyword>
<gene>
    <name evidence="15" type="primary">B3GALT9</name>
</gene>
<evidence type="ECO:0000256" key="3">
    <source>
        <dbReference type="ARBA" id="ARBA00008661"/>
    </source>
</evidence>
<keyword evidence="12" id="KW-0325">Glycoprotein</keyword>
<dbReference type="GO" id="GO:0006629">
    <property type="term" value="P:lipid metabolic process"/>
    <property type="evidence" value="ECO:0007669"/>
    <property type="project" value="UniProtKB-KW"/>
</dbReference>
<keyword evidence="5" id="KW-0808">Transferase</keyword>
<dbReference type="CTD" id="100288842"/>
<evidence type="ECO:0000256" key="1">
    <source>
        <dbReference type="ARBA" id="ARBA00004323"/>
    </source>
</evidence>
<dbReference type="Gene3D" id="3.90.550.50">
    <property type="match status" value="1"/>
</dbReference>
<keyword evidence="9 13" id="KW-0333">Golgi apparatus</keyword>
<evidence type="ECO:0000256" key="6">
    <source>
        <dbReference type="ARBA" id="ARBA00022692"/>
    </source>
</evidence>
<keyword evidence="8 13" id="KW-1133">Transmembrane helix</keyword>
<evidence type="ECO:0000256" key="2">
    <source>
        <dbReference type="ARBA" id="ARBA00004922"/>
    </source>
</evidence>
<comment type="subcellular location">
    <subcellularLocation>
        <location evidence="1 13">Golgi apparatus membrane</location>
        <topology evidence="1 13">Single-pass type II membrane protein</topology>
    </subcellularLocation>
</comment>
<evidence type="ECO:0000256" key="7">
    <source>
        <dbReference type="ARBA" id="ARBA00022968"/>
    </source>
</evidence>
<accession>A0AA97KD94</accession>
<proteinExistence type="inferred from homology"/>
<dbReference type="PANTHER" id="PTHR11214:SF29">
    <property type="entry name" value="BETA-1,3-GALACTOSYLTRANSFERASE 9"/>
    <property type="match status" value="1"/>
</dbReference>
<evidence type="ECO:0000256" key="9">
    <source>
        <dbReference type="ARBA" id="ARBA00023034"/>
    </source>
</evidence>
<organism evidence="14 15">
    <name type="scientific">Eublepharis macularius</name>
    <name type="common">Leopard gecko</name>
    <name type="synonym">Cyrtodactylus macularius</name>
    <dbReference type="NCBI Taxonomy" id="481883"/>
    <lineage>
        <taxon>Eukaryota</taxon>
        <taxon>Metazoa</taxon>
        <taxon>Chordata</taxon>
        <taxon>Craniata</taxon>
        <taxon>Vertebrata</taxon>
        <taxon>Euteleostomi</taxon>
        <taxon>Lepidosauria</taxon>
        <taxon>Squamata</taxon>
        <taxon>Bifurcata</taxon>
        <taxon>Gekkota</taxon>
        <taxon>Eublepharidae</taxon>
        <taxon>Eublepharinae</taxon>
        <taxon>Eublepharis</taxon>
    </lineage>
</organism>
<reference evidence="15" key="1">
    <citation type="submission" date="2025-08" db="UniProtKB">
        <authorList>
            <consortium name="RefSeq"/>
        </authorList>
    </citation>
    <scope>IDENTIFICATION</scope>
    <source>
        <tissue evidence="15">Blood</tissue>
    </source>
</reference>
<dbReference type="GO" id="GO:0016758">
    <property type="term" value="F:hexosyltransferase activity"/>
    <property type="evidence" value="ECO:0007669"/>
    <property type="project" value="InterPro"/>
</dbReference>
<evidence type="ECO:0000256" key="12">
    <source>
        <dbReference type="ARBA" id="ARBA00023180"/>
    </source>
</evidence>